<proteinExistence type="predicted"/>
<dbReference type="AlphaFoldDB" id="A0A2U3AN61"/>
<comment type="caution">
    <text evidence="1">The sequence shown here is derived from an EMBL/GenBank/DDBJ whole genome shotgun (WGS) entry which is preliminary data.</text>
</comment>
<organism evidence="1 2">
    <name type="scientific">Kurthia sibirica</name>
    <dbReference type="NCBI Taxonomy" id="202750"/>
    <lineage>
        <taxon>Bacteria</taxon>
        <taxon>Bacillati</taxon>
        <taxon>Bacillota</taxon>
        <taxon>Bacilli</taxon>
        <taxon>Bacillales</taxon>
        <taxon>Caryophanaceae</taxon>
        <taxon>Kurthia</taxon>
    </lineage>
</organism>
<dbReference type="OrthoDB" id="2456494at2"/>
<evidence type="ECO:0000313" key="2">
    <source>
        <dbReference type="Proteomes" id="UP000245938"/>
    </source>
</evidence>
<dbReference type="RefSeq" id="WP_109305388.1">
    <property type="nucleotide sequence ID" value="NZ_BJUF01000045.1"/>
</dbReference>
<protein>
    <submittedName>
        <fullName evidence="1">Uncharacterized protein</fullName>
    </submittedName>
</protein>
<reference evidence="1 2" key="1">
    <citation type="submission" date="2018-05" db="EMBL/GenBank/DDBJ databases">
        <title>Kurthia sibirica genome sequence.</title>
        <authorList>
            <person name="Maclea K.S."/>
            <person name="Goen A.E."/>
        </authorList>
    </citation>
    <scope>NUCLEOTIDE SEQUENCE [LARGE SCALE GENOMIC DNA]</scope>
    <source>
        <strain evidence="1 2">ATCC 49154</strain>
    </source>
</reference>
<name>A0A2U3AN61_9BACL</name>
<dbReference type="Proteomes" id="UP000245938">
    <property type="component" value="Unassembled WGS sequence"/>
</dbReference>
<keyword evidence="2" id="KW-1185">Reference proteome</keyword>
<gene>
    <name evidence="1" type="ORF">DEX24_05395</name>
</gene>
<accession>A0A2U3AN61</accession>
<dbReference type="EMBL" id="QFVR01000005">
    <property type="protein sequence ID" value="PWI25967.1"/>
    <property type="molecule type" value="Genomic_DNA"/>
</dbReference>
<sequence length="157" mass="18493">MKKRWTIVGAILIVIAISAMSTYENNDKQQKAIHTIIEKAPSINKVEIVHNGDVLKLTGKEAKPFIIETPLVHIEKFERNDRQYFDKKPNYTIHYFSDHKEIYAVEILNMKKKMPSNNLTDYIMNEHQLVKWQGYQMLLSEHSKINDLIVFYNKQSE</sequence>
<evidence type="ECO:0000313" key="1">
    <source>
        <dbReference type="EMBL" id="PWI25967.1"/>
    </source>
</evidence>